<comment type="caution">
    <text evidence="1">The sequence shown here is derived from an EMBL/GenBank/DDBJ whole genome shotgun (WGS) entry which is preliminary data.</text>
</comment>
<gene>
    <name evidence="1" type="ORF">GCM10011339_11520</name>
</gene>
<dbReference type="Proteomes" id="UP000647339">
    <property type="component" value="Unassembled WGS sequence"/>
</dbReference>
<sequence>MKAAIRIPGPEKHSQTIIVVYKVDTVLDHRPTIYLFIDQLYLTNGRAGEKVGEEVNRE</sequence>
<proteinExistence type="predicted"/>
<accession>A0ABQ1UST9</accession>
<dbReference type="EMBL" id="BMIU01000004">
    <property type="protein sequence ID" value="GGF25095.1"/>
    <property type="molecule type" value="Genomic_DNA"/>
</dbReference>
<keyword evidence="2" id="KW-1185">Reference proteome</keyword>
<name>A0ABQ1UST9_9BACT</name>
<organism evidence="1 2">
    <name type="scientific">Echinicola rosea</name>
    <dbReference type="NCBI Taxonomy" id="1807691"/>
    <lineage>
        <taxon>Bacteria</taxon>
        <taxon>Pseudomonadati</taxon>
        <taxon>Bacteroidota</taxon>
        <taxon>Cytophagia</taxon>
        <taxon>Cytophagales</taxon>
        <taxon>Cyclobacteriaceae</taxon>
        <taxon>Echinicola</taxon>
    </lineage>
</organism>
<reference evidence="2" key="1">
    <citation type="journal article" date="2019" name="Int. J. Syst. Evol. Microbiol.">
        <title>The Global Catalogue of Microorganisms (GCM) 10K type strain sequencing project: providing services to taxonomists for standard genome sequencing and annotation.</title>
        <authorList>
            <consortium name="The Broad Institute Genomics Platform"/>
            <consortium name="The Broad Institute Genome Sequencing Center for Infectious Disease"/>
            <person name="Wu L."/>
            <person name="Ma J."/>
        </authorList>
    </citation>
    <scope>NUCLEOTIDE SEQUENCE [LARGE SCALE GENOMIC DNA]</scope>
    <source>
        <strain evidence="2">CGMCC 1.15407</strain>
    </source>
</reference>
<protein>
    <submittedName>
        <fullName evidence="1">Uncharacterized protein</fullName>
    </submittedName>
</protein>
<evidence type="ECO:0000313" key="1">
    <source>
        <dbReference type="EMBL" id="GGF25095.1"/>
    </source>
</evidence>
<evidence type="ECO:0000313" key="2">
    <source>
        <dbReference type="Proteomes" id="UP000647339"/>
    </source>
</evidence>